<organism evidence="1 2">
    <name type="scientific">Natronomicrosphaera hydrolytica</name>
    <dbReference type="NCBI Taxonomy" id="3242702"/>
    <lineage>
        <taxon>Bacteria</taxon>
        <taxon>Pseudomonadati</taxon>
        <taxon>Planctomycetota</taxon>
        <taxon>Phycisphaerae</taxon>
        <taxon>Phycisphaerales</taxon>
        <taxon>Phycisphaeraceae</taxon>
        <taxon>Natronomicrosphaera</taxon>
    </lineage>
</organism>
<protein>
    <submittedName>
        <fullName evidence="1">Uncharacterized protein</fullName>
    </submittedName>
</protein>
<evidence type="ECO:0000313" key="2">
    <source>
        <dbReference type="Proteomes" id="UP001575105"/>
    </source>
</evidence>
<dbReference type="EMBL" id="JBGUBD010000020">
    <property type="protein sequence ID" value="MFA9480376.1"/>
    <property type="molecule type" value="Genomic_DNA"/>
</dbReference>
<name>A0ABV4U9T7_9BACT</name>
<sequence>MKSVTMSVRVPEDDAAFIAGLDVPGAVTPSDKLRAIIAEARLRQEGSGDFRRALALSEQLLRPARQRLRDVEHRLQVHSDLVAAVEDWLPEALATAMTGPIHHDATGADDDDSQSLLDLEREFADRVFGLLEAVLRLGVTRQCRCYDPKTIARRLEPIMELARVIETMRDSDEK</sequence>
<gene>
    <name evidence="1" type="ORF">ACERK3_19060</name>
</gene>
<evidence type="ECO:0000313" key="1">
    <source>
        <dbReference type="EMBL" id="MFA9480376.1"/>
    </source>
</evidence>
<proteinExistence type="predicted"/>
<dbReference type="RefSeq" id="WP_425347297.1">
    <property type="nucleotide sequence ID" value="NZ_JBGUBD010000020.1"/>
</dbReference>
<comment type="caution">
    <text evidence="1">The sequence shown here is derived from an EMBL/GenBank/DDBJ whole genome shotgun (WGS) entry which is preliminary data.</text>
</comment>
<keyword evidence="2" id="KW-1185">Reference proteome</keyword>
<accession>A0ABV4U9T7</accession>
<dbReference type="Proteomes" id="UP001575105">
    <property type="component" value="Unassembled WGS sequence"/>
</dbReference>
<reference evidence="1 2" key="1">
    <citation type="submission" date="2024-08" db="EMBL/GenBank/DDBJ databases">
        <title>Whole-genome sequencing of halo(alkali)philic microorganisms from hypersaline lakes.</title>
        <authorList>
            <person name="Sorokin D.Y."/>
            <person name="Merkel A.Y."/>
            <person name="Messina E."/>
            <person name="Yakimov M."/>
        </authorList>
    </citation>
    <scope>NUCLEOTIDE SEQUENCE [LARGE SCALE GENOMIC DNA]</scope>
    <source>
        <strain evidence="1 2">AB-hyl4</strain>
    </source>
</reference>